<dbReference type="SUPFAM" id="SSF55729">
    <property type="entry name" value="Acyl-CoA N-acyltransferases (Nat)"/>
    <property type="match status" value="2"/>
</dbReference>
<dbReference type="RefSeq" id="WP_021065102.1">
    <property type="nucleotide sequence ID" value="NZ_ASHR01000032.1"/>
</dbReference>
<dbReference type="AlphaFoldDB" id="U1MNI6"/>
<dbReference type="PROSITE" id="PS51186">
    <property type="entry name" value="GNAT"/>
    <property type="match status" value="2"/>
</dbReference>
<proteinExistence type="predicted"/>
<feature type="domain" description="N-acetyltransferase" evidence="1">
    <location>
        <begin position="238"/>
        <end position="366"/>
    </location>
</feature>
<protein>
    <recommendedName>
        <fullName evidence="1">N-acetyltransferase domain-containing protein</fullName>
    </recommendedName>
</protein>
<dbReference type="InterPro" id="IPR016181">
    <property type="entry name" value="Acyl_CoA_acyltransferase"/>
</dbReference>
<name>U1MNI6_9MICO</name>
<feature type="domain" description="N-acetyltransferase" evidence="1">
    <location>
        <begin position="25"/>
        <end position="195"/>
    </location>
</feature>
<accession>U1MNI6</accession>
<evidence type="ECO:0000313" key="2">
    <source>
        <dbReference type="EMBL" id="ERG63461.1"/>
    </source>
</evidence>
<dbReference type="Gene3D" id="3.40.630.30">
    <property type="match status" value="1"/>
</dbReference>
<dbReference type="InterPro" id="IPR000182">
    <property type="entry name" value="GNAT_dom"/>
</dbReference>
<reference evidence="2 3" key="1">
    <citation type="journal article" date="2013" name="Genome Announc.">
        <title>First draft genome sequence from a member of the genus agrococcus, isolated from modern microbialites.</title>
        <authorList>
            <person name="White R.A.III."/>
            <person name="Grassa C.J."/>
            <person name="Suttle C.A."/>
        </authorList>
    </citation>
    <scope>NUCLEOTIDE SEQUENCE [LARGE SCALE GENOMIC DNA]</scope>
    <source>
        <strain evidence="2 3">RW1</strain>
    </source>
</reference>
<evidence type="ECO:0000313" key="3">
    <source>
        <dbReference type="Proteomes" id="UP000016462"/>
    </source>
</evidence>
<keyword evidence="3" id="KW-1185">Reference proteome</keyword>
<dbReference type="CDD" id="cd04301">
    <property type="entry name" value="NAT_SF"/>
    <property type="match status" value="1"/>
</dbReference>
<dbReference type="EMBL" id="ASHR01000032">
    <property type="protein sequence ID" value="ERG63461.1"/>
    <property type="molecule type" value="Genomic_DNA"/>
</dbReference>
<comment type="caution">
    <text evidence="2">The sequence shown here is derived from an EMBL/GenBank/DDBJ whole genome shotgun (WGS) entry which is preliminary data.</text>
</comment>
<dbReference type="GO" id="GO:0016747">
    <property type="term" value="F:acyltransferase activity, transferring groups other than amino-acyl groups"/>
    <property type="evidence" value="ECO:0007669"/>
    <property type="project" value="InterPro"/>
</dbReference>
<organism evidence="2 3">
    <name type="scientific">Agrococcus pavilionensis RW1</name>
    <dbReference type="NCBI Taxonomy" id="1330458"/>
    <lineage>
        <taxon>Bacteria</taxon>
        <taxon>Bacillati</taxon>
        <taxon>Actinomycetota</taxon>
        <taxon>Actinomycetes</taxon>
        <taxon>Micrococcales</taxon>
        <taxon>Microbacteriaceae</taxon>
        <taxon>Agrococcus</taxon>
    </lineage>
</organism>
<evidence type="ECO:0000259" key="1">
    <source>
        <dbReference type="PROSITE" id="PS51186"/>
    </source>
</evidence>
<dbReference type="Proteomes" id="UP000016462">
    <property type="component" value="Unassembled WGS sequence"/>
</dbReference>
<gene>
    <name evidence="2" type="ORF">L332_03220</name>
</gene>
<sequence length="366" mass="39752">MPDLSPIAERAEAPETLPEITAGELSWRAATVDDAQLVTDFNNAIAEAGDFPFRETVDEVRDELSAAWVDLSTQSMLGFDAEGRLRAAGFATTAPGDVRTVRAFVFGGVHPERRGEGIGRELLAWQVARARQLLAASGKELPARIAAYAEDTDAVRHRLLERAGFAARRFFADLKRPLGAGAPPIPEVELAGSLRLAPFSPELDDATRLAHNDAFRDHWGSEPQTLEQWQSGRSEFAPEWSHVVVDDAPDVDALLADERTDASTAEALRAGEPLVVAYAYNSRYEADFPVRGYSFGYTGLLGTRRAYRGRKAAIAALAASMRSFEDAGMEAAVLDVDTENPSGAHGLYASLGYVKEHGSRMYSIEL</sequence>